<accession>A0A8B7PP69</accession>
<evidence type="ECO:0000256" key="2">
    <source>
        <dbReference type="SAM" id="SignalP"/>
    </source>
</evidence>
<evidence type="ECO:0000313" key="3">
    <source>
        <dbReference type="Proteomes" id="UP000694843"/>
    </source>
</evidence>
<gene>
    <name evidence="4" type="primary">LOC108683030</name>
</gene>
<keyword evidence="2" id="KW-0732">Signal</keyword>
<name>A0A8B7PP69_HYAAZ</name>
<feature type="region of interest" description="Disordered" evidence="1">
    <location>
        <begin position="48"/>
        <end position="73"/>
    </location>
</feature>
<dbReference type="RefSeq" id="XP_018027795.1">
    <property type="nucleotide sequence ID" value="XM_018172306.2"/>
</dbReference>
<dbReference type="KEGG" id="hazt:108683030"/>
<feature type="region of interest" description="Disordered" evidence="1">
    <location>
        <begin position="85"/>
        <end position="106"/>
    </location>
</feature>
<feature type="compositionally biased region" description="Polar residues" evidence="1">
    <location>
        <begin position="88"/>
        <end position="106"/>
    </location>
</feature>
<protein>
    <submittedName>
        <fullName evidence="4">Uncharacterized protein LOC108683030</fullName>
    </submittedName>
</protein>
<organism evidence="3 4">
    <name type="scientific">Hyalella azteca</name>
    <name type="common">Amphipod</name>
    <dbReference type="NCBI Taxonomy" id="294128"/>
    <lineage>
        <taxon>Eukaryota</taxon>
        <taxon>Metazoa</taxon>
        <taxon>Ecdysozoa</taxon>
        <taxon>Arthropoda</taxon>
        <taxon>Crustacea</taxon>
        <taxon>Multicrustacea</taxon>
        <taxon>Malacostraca</taxon>
        <taxon>Eumalacostraca</taxon>
        <taxon>Peracarida</taxon>
        <taxon>Amphipoda</taxon>
        <taxon>Senticaudata</taxon>
        <taxon>Talitrida</taxon>
        <taxon>Talitroidea</taxon>
        <taxon>Hyalellidae</taxon>
        <taxon>Hyalella</taxon>
    </lineage>
</organism>
<reference evidence="4" key="1">
    <citation type="submission" date="2025-08" db="UniProtKB">
        <authorList>
            <consortium name="RefSeq"/>
        </authorList>
    </citation>
    <scope>IDENTIFICATION</scope>
    <source>
        <tissue evidence="4">Whole organism</tissue>
    </source>
</reference>
<evidence type="ECO:0000313" key="4">
    <source>
        <dbReference type="RefSeq" id="XP_018027795.1"/>
    </source>
</evidence>
<feature type="signal peptide" evidence="2">
    <location>
        <begin position="1"/>
        <end position="23"/>
    </location>
</feature>
<dbReference type="AlphaFoldDB" id="A0A8B7PP69"/>
<feature type="compositionally biased region" description="Low complexity" evidence="1">
    <location>
        <begin position="159"/>
        <end position="190"/>
    </location>
</feature>
<evidence type="ECO:0000256" key="1">
    <source>
        <dbReference type="SAM" id="MobiDB-lite"/>
    </source>
</evidence>
<keyword evidence="3" id="KW-1185">Reference proteome</keyword>
<proteinExistence type="predicted"/>
<sequence>MIAFFRCLLSLSAFLALIASGLALPASETTVEKVDDVWHPITTLDETLVGESGAKQQEDDDKTSAKSASDDDDVKVKTVLRAIRLVEDSQNPNEDNGSTVNEASVNGSTDDFFYNYEYPLYDTQEVPENVAEGSEASTKAQDERKKRHSVPVVSGQPLQGGTSVQTSGQQQTTGLKLGSAAALSHQQQSSYRHKLQHHRLQDLQSGGVLLSQPKIIVRQQLERGPISTETSQLGYRLQAVVSGNNNQESTEYSPSQQELQQISSTLNPAYTNTNSQVGLAQGTSSRTDAAKVLYVLGLLSKFGTQGSGSSATSQSVSPISTSSGSSYYSLNGGQPLSLTGSVVKLGEKQDFSQLSEIGSQANSASVQRVSIIRLLQPLIRYVAVQKDSPQGQWQSFLEKISNQESTVGYQTLIEQIQSENLRQQRLLQRLQFWRNLATKLKKFQDGLQCVSN</sequence>
<feature type="chain" id="PRO_5034910942" evidence="2">
    <location>
        <begin position="24"/>
        <end position="452"/>
    </location>
</feature>
<feature type="region of interest" description="Disordered" evidence="1">
    <location>
        <begin position="129"/>
        <end position="191"/>
    </location>
</feature>
<dbReference type="GeneID" id="108683030"/>
<dbReference type="Proteomes" id="UP000694843">
    <property type="component" value="Unplaced"/>
</dbReference>